<dbReference type="Pfam" id="PF10282">
    <property type="entry name" value="Lactonase"/>
    <property type="match status" value="1"/>
</dbReference>
<organism evidence="2 3">
    <name type="scientific">Gloeobacter kilaueensis (strain ATCC BAA-2537 / CCAP 1431/1 / ULC 316 / JS1)</name>
    <dbReference type="NCBI Taxonomy" id="1183438"/>
    <lineage>
        <taxon>Bacteria</taxon>
        <taxon>Bacillati</taxon>
        <taxon>Cyanobacteriota</taxon>
        <taxon>Cyanophyceae</taxon>
        <taxon>Gloeobacterales</taxon>
        <taxon>Gloeobacteraceae</taxon>
        <taxon>Gloeobacter</taxon>
    </lineage>
</organism>
<dbReference type="Gene3D" id="2.130.10.10">
    <property type="entry name" value="YVTN repeat-like/Quinoprotein amine dehydrogenase"/>
    <property type="match status" value="3"/>
</dbReference>
<dbReference type="eggNOG" id="COG3391">
    <property type="taxonomic scope" value="Bacteria"/>
</dbReference>
<feature type="signal peptide" evidence="1">
    <location>
        <begin position="1"/>
        <end position="26"/>
    </location>
</feature>
<dbReference type="RefSeq" id="WP_023175062.1">
    <property type="nucleotide sequence ID" value="NC_022600.1"/>
</dbReference>
<protein>
    <submittedName>
        <fullName evidence="2">40-residue YVTN family beta-propeller repeat protein</fullName>
    </submittedName>
</protein>
<accession>U5QQ43</accession>
<dbReference type="AlphaFoldDB" id="U5QQ43"/>
<evidence type="ECO:0000256" key="1">
    <source>
        <dbReference type="SAM" id="SignalP"/>
    </source>
</evidence>
<dbReference type="PANTHER" id="PTHR47197">
    <property type="entry name" value="PROTEIN NIRF"/>
    <property type="match status" value="1"/>
</dbReference>
<evidence type="ECO:0000313" key="3">
    <source>
        <dbReference type="Proteomes" id="UP000017396"/>
    </source>
</evidence>
<proteinExistence type="predicted"/>
<keyword evidence="1" id="KW-0732">Signal</keyword>
<dbReference type="Gene3D" id="3.40.720.10">
    <property type="entry name" value="Alkaline Phosphatase, subunit A"/>
    <property type="match status" value="2"/>
</dbReference>
<dbReference type="OrthoDB" id="145213at2"/>
<reference evidence="2 3" key="1">
    <citation type="journal article" date="2013" name="PLoS ONE">
        <title>Cultivation and Complete Genome Sequencing of Gloeobacter kilaueensis sp. nov., from a Lava Cave in Kilauea Caldera, Hawai'i.</title>
        <authorList>
            <person name="Saw J.H."/>
            <person name="Schatz M."/>
            <person name="Brown M.V."/>
            <person name="Kunkel D.D."/>
            <person name="Foster J.S."/>
            <person name="Shick H."/>
            <person name="Christensen S."/>
            <person name="Hou S."/>
            <person name="Wan X."/>
            <person name="Donachie S.P."/>
        </authorList>
    </citation>
    <scope>NUCLEOTIDE SEQUENCE [LARGE SCALE GENOMIC DNA]</scope>
    <source>
        <strain evidence="3">JS</strain>
    </source>
</reference>
<dbReference type="InterPro" id="IPR011964">
    <property type="entry name" value="YVTN_b-propeller_repeat"/>
</dbReference>
<dbReference type="Proteomes" id="UP000017396">
    <property type="component" value="Chromosome"/>
</dbReference>
<dbReference type="InterPro" id="IPR011045">
    <property type="entry name" value="N2O_reductase_N"/>
</dbReference>
<dbReference type="eggNOG" id="COG3511">
    <property type="taxonomic scope" value="Bacteria"/>
</dbReference>
<dbReference type="InterPro" id="IPR017850">
    <property type="entry name" value="Alkaline_phosphatase_core_sf"/>
</dbReference>
<dbReference type="KEGG" id="glj:GKIL_3513"/>
<feature type="chain" id="PRO_5004664132" evidence="1">
    <location>
        <begin position="27"/>
        <end position="1009"/>
    </location>
</feature>
<dbReference type="HOGENOM" id="CLU_012789_0_0_3"/>
<dbReference type="InterPro" id="IPR051200">
    <property type="entry name" value="Host-pathogen_enzymatic-act"/>
</dbReference>
<sequence length="1009" mass="108471">MDRPIRYSFNLLLAATISLSPVAAFAQNTLPVGNLGTRGAALLPTGQYITPSAAPGSTFAPLATGLRSDGNADAAGAVKTALSPDGKTLLVLTSSYNQYFNDETTGEEFTYPVLDPTSGAPSSTTTPQAEWVFVFDVSSGSLVKKQQINIPNTYNGLSWSPDGSRFYVSAGIDDRIYVYKASGGQYVPDAPFILLGHNANQSEPLPSYDGGLLNGTPADTASGGTVVTGAVVAGFALSRDGKTLFAANFENDSLSIADTASRQVLREIKFFTPGSTVASGEYPFDVAVLSNASGIATRAFVTSQRDDEVLAVDVQNGDIVTRIPVGGQPNKLVLAPNGKRLYVANGNSDTITVIDPLTYNVVQSISLLRPGYKYKGANPNALAFSPDGKTLYVTLGGENAVAVIDVKSGTVKGRIPTGWYPNSVSVSKDGKALYVVNAKANSGPNPANGRTTDAGAATNTTFKNEYNWALEKAGILTLPVPNSAALAKLSAIVDRNNGFGKPPIGDKLIRFLQKKIKHVIFVIKENRTYDQVLGDLPVGNGDPSLTLFPEANTPNHHNLALDFTTLDNFYDSGESSGVGWSWTTYGRTTDYTEKSQSVLYGNANFNGLTYDYEGTNRNINNGLPQTSASPNQINTRVTGLLDPTGSSSILPGPKDVNAPEGDGDIEPSAVGGYLWDAALRAGRTVRNYGFLIDLAYYGTTQSDPTIPDPNNPLYIPISRTPFTSNIPQSPATKQVLLDKTDIYFRGYDNQAPDIYRFEEWQREFNQYVAGNNLPNLSLVRIMHDHFGAFSTAVDGLNTAELQMADDDYALGKIVETVSKSIYWKDTVIAVIEDDSQDGPDHIDSHRSLAYLISPYTKRGAVVSTNYNTVNFVRTLEDLLGTDHLNRFTANARPMSDVFTTSPNFATYTATVPGLLCAPPVDPSLVPACADPTAIKSASIRLKHDGQWWAKATKGFNFAVEDRLDADAFNRVLWAGIRGEGVPYPTSRTGLNLRANRPQLLKNWKLSQAK</sequence>
<name>U5QQ43_GLOK1</name>
<dbReference type="InterPro" id="IPR019405">
    <property type="entry name" value="Lactonase_7-beta_prop"/>
</dbReference>
<dbReference type="PATRIC" id="fig|1183438.3.peg.3451"/>
<gene>
    <name evidence="2" type="ORF">GKIL_3513</name>
</gene>
<dbReference type="STRING" id="1183438.GKIL_3513"/>
<keyword evidence="3" id="KW-1185">Reference proteome</keyword>
<dbReference type="EMBL" id="CP003587">
    <property type="protein sequence ID" value="AGY59759.1"/>
    <property type="molecule type" value="Genomic_DNA"/>
</dbReference>
<dbReference type="NCBIfam" id="TIGR02276">
    <property type="entry name" value="beta_rpt_yvtn"/>
    <property type="match status" value="2"/>
</dbReference>
<dbReference type="PANTHER" id="PTHR47197:SF3">
    <property type="entry name" value="DIHYDRO-HEME D1 DEHYDROGENASE"/>
    <property type="match status" value="1"/>
</dbReference>
<evidence type="ECO:0000313" key="2">
    <source>
        <dbReference type="EMBL" id="AGY59759.1"/>
    </source>
</evidence>
<dbReference type="InterPro" id="IPR015943">
    <property type="entry name" value="WD40/YVTN_repeat-like_dom_sf"/>
</dbReference>
<dbReference type="SUPFAM" id="SSF50974">
    <property type="entry name" value="Nitrous oxide reductase, N-terminal domain"/>
    <property type="match status" value="1"/>
</dbReference>